<evidence type="ECO:0000313" key="1">
    <source>
        <dbReference type="EMBL" id="KAJ3483245.1"/>
    </source>
</evidence>
<dbReference type="EMBL" id="JANAKD010001112">
    <property type="protein sequence ID" value="KAJ3483245.1"/>
    <property type="molecule type" value="Genomic_DNA"/>
</dbReference>
<protein>
    <submittedName>
        <fullName evidence="1">Uncharacterized protein</fullName>
    </submittedName>
</protein>
<gene>
    <name evidence="1" type="ORF">NLG97_g7350</name>
</gene>
<proteinExistence type="predicted"/>
<comment type="caution">
    <text evidence="1">The sequence shown here is derived from an EMBL/GenBank/DDBJ whole genome shotgun (WGS) entry which is preliminary data.</text>
</comment>
<name>A0ACC1QNM3_9HYPO</name>
<accession>A0ACC1QNM3</accession>
<reference evidence="1" key="1">
    <citation type="submission" date="2022-07" db="EMBL/GenBank/DDBJ databases">
        <title>Genome Sequence of Lecanicillium saksenae.</title>
        <authorList>
            <person name="Buettner E."/>
        </authorList>
    </citation>
    <scope>NUCLEOTIDE SEQUENCE</scope>
    <source>
        <strain evidence="1">VT-O1</strain>
    </source>
</reference>
<dbReference type="Proteomes" id="UP001148737">
    <property type="component" value="Unassembled WGS sequence"/>
</dbReference>
<evidence type="ECO:0000313" key="2">
    <source>
        <dbReference type="Proteomes" id="UP001148737"/>
    </source>
</evidence>
<keyword evidence="2" id="KW-1185">Reference proteome</keyword>
<organism evidence="1 2">
    <name type="scientific">Lecanicillium saksenae</name>
    <dbReference type="NCBI Taxonomy" id="468837"/>
    <lineage>
        <taxon>Eukaryota</taxon>
        <taxon>Fungi</taxon>
        <taxon>Dikarya</taxon>
        <taxon>Ascomycota</taxon>
        <taxon>Pezizomycotina</taxon>
        <taxon>Sordariomycetes</taxon>
        <taxon>Hypocreomycetidae</taxon>
        <taxon>Hypocreales</taxon>
        <taxon>Cordycipitaceae</taxon>
        <taxon>Lecanicillium</taxon>
    </lineage>
</organism>
<sequence>MLPTGDFDSLRLASQLFVPLTYRQQFWKTRFGPGSERCWAFESRSWDNAVDWRKLYRQTGTTHRSQAMQNRERVWQLAQHVVSLLKPRFASPAAPVPPSVTSPDDWRMASVDVQPWDAKDPYGYFISGCVTLHESAKMTLPDKIDRIAFYTSTVGEVQCVVGMKVLGTCGTIVELGYMAQERVVKVSGKQLTGFHLATTPTSIRAVRCVFGDGSCAPWVGSLANTSQTMQLVSSGRLAAIAANFDGCRIVSLSVASEDWEPVSLRTTATWMGSVPDAAQHLSEDVFATMHLDDGVYEPIHRSVFGGARGGSLAYLTGIQVFVTLAPCGVEFEFQQGHLDHLEACQDLGAFPENELTSVQHFAIDGPGGERITGVDMYMLEDPNGPDDAIRAELYSFKVFTNWHRSRHFQRERATHKENLALVSVSVPPGATITGFFCTTLGECMNTLGIISEVLD</sequence>